<evidence type="ECO:0000256" key="1">
    <source>
        <dbReference type="ARBA" id="ARBA00022574"/>
    </source>
</evidence>
<evidence type="ECO:0000256" key="2">
    <source>
        <dbReference type="SAM" id="MobiDB-lite"/>
    </source>
</evidence>
<protein>
    <submittedName>
        <fullName evidence="4">Armadillo-like helical</fullName>
    </submittedName>
</protein>
<dbReference type="PANTHER" id="PTHR46108">
    <property type="entry name" value="BLUE CHEESE"/>
    <property type="match status" value="1"/>
</dbReference>
<keyword evidence="1" id="KW-0853">WD repeat</keyword>
<name>A0A2U1QP34_ARTAN</name>
<proteinExistence type="predicted"/>
<dbReference type="EMBL" id="PKPP01000007">
    <property type="protein sequence ID" value="PWA99775.1"/>
    <property type="molecule type" value="Genomic_DNA"/>
</dbReference>
<dbReference type="InterPro" id="IPR051944">
    <property type="entry name" value="BEACH_domain_protein"/>
</dbReference>
<feature type="region of interest" description="Disordered" evidence="2">
    <location>
        <begin position="1"/>
        <end position="34"/>
    </location>
</feature>
<accession>A0A2U1QP34</accession>
<reference evidence="4 5" key="1">
    <citation type="journal article" date="2018" name="Mol. Plant">
        <title>The genome of Artemisia annua provides insight into the evolution of Asteraceae family and artemisinin biosynthesis.</title>
        <authorList>
            <person name="Shen Q."/>
            <person name="Zhang L."/>
            <person name="Liao Z."/>
            <person name="Wang S."/>
            <person name="Yan T."/>
            <person name="Shi P."/>
            <person name="Liu M."/>
            <person name="Fu X."/>
            <person name="Pan Q."/>
            <person name="Wang Y."/>
            <person name="Lv Z."/>
            <person name="Lu X."/>
            <person name="Zhang F."/>
            <person name="Jiang W."/>
            <person name="Ma Y."/>
            <person name="Chen M."/>
            <person name="Hao X."/>
            <person name="Li L."/>
            <person name="Tang Y."/>
            <person name="Lv G."/>
            <person name="Zhou Y."/>
            <person name="Sun X."/>
            <person name="Brodelius P.E."/>
            <person name="Rose J.K.C."/>
            <person name="Tang K."/>
        </authorList>
    </citation>
    <scope>NUCLEOTIDE SEQUENCE [LARGE SCALE GENOMIC DNA]</scope>
    <source>
        <strain evidence="5">cv. Huhao1</strain>
        <tissue evidence="4">Leaf</tissue>
    </source>
</reference>
<evidence type="ECO:0000259" key="3">
    <source>
        <dbReference type="Pfam" id="PF25884"/>
    </source>
</evidence>
<dbReference type="AlphaFoldDB" id="A0A2U1QP34"/>
<dbReference type="PANTHER" id="PTHR46108:SF4">
    <property type="entry name" value="BLUE CHEESE"/>
    <property type="match status" value="1"/>
</dbReference>
<evidence type="ECO:0000313" key="5">
    <source>
        <dbReference type="Proteomes" id="UP000245207"/>
    </source>
</evidence>
<dbReference type="STRING" id="35608.A0A2U1QP34"/>
<comment type="caution">
    <text evidence="4">The sequence shown here is derived from an EMBL/GenBank/DDBJ whole genome shotgun (WGS) entry which is preliminary data.</text>
</comment>
<dbReference type="Pfam" id="PF25884">
    <property type="entry name" value="At5g19230"/>
    <property type="match status" value="1"/>
</dbReference>
<organism evidence="4 5">
    <name type="scientific">Artemisia annua</name>
    <name type="common">Sweet wormwood</name>
    <dbReference type="NCBI Taxonomy" id="35608"/>
    <lineage>
        <taxon>Eukaryota</taxon>
        <taxon>Viridiplantae</taxon>
        <taxon>Streptophyta</taxon>
        <taxon>Embryophyta</taxon>
        <taxon>Tracheophyta</taxon>
        <taxon>Spermatophyta</taxon>
        <taxon>Magnoliopsida</taxon>
        <taxon>eudicotyledons</taxon>
        <taxon>Gunneridae</taxon>
        <taxon>Pentapetalae</taxon>
        <taxon>asterids</taxon>
        <taxon>campanulids</taxon>
        <taxon>Asterales</taxon>
        <taxon>Asteraceae</taxon>
        <taxon>Asteroideae</taxon>
        <taxon>Anthemideae</taxon>
        <taxon>Artemisiinae</taxon>
        <taxon>Artemisia</taxon>
    </lineage>
</organism>
<dbReference type="OrthoDB" id="26681at2759"/>
<dbReference type="Proteomes" id="UP000245207">
    <property type="component" value="Unassembled WGS sequence"/>
</dbReference>
<feature type="domain" description="Uncharacterized GPI-anchored protein At5g19230-like" evidence="3">
    <location>
        <begin position="159"/>
        <end position="201"/>
    </location>
</feature>
<sequence>MKSRTTTELFSESIQEKSVISSPKKSFSTTIDEDRTMEDKRDKELCNNGEYLIRPYLLRAEKIIFRYDCERVVGLDKHDGIFLIGELCLYVIQNSYIDQSGCICEKETEDEVSVIDQALGITRDFSMSMDSQSKLTSSWGATTKAHTGGRASAYNGDEEDDLLQGINGYRQSRKLAALSKHANAGCMADEIAEALEHQLGQTVVTGQGSSCDLANGCAIKLFTQVNIAFDVAR</sequence>
<feature type="compositionally biased region" description="Polar residues" evidence="2">
    <location>
        <begin position="1"/>
        <end position="30"/>
    </location>
</feature>
<gene>
    <name evidence="4" type="ORF">CTI12_AA003020</name>
</gene>
<evidence type="ECO:0000313" key="4">
    <source>
        <dbReference type="EMBL" id="PWA99775.1"/>
    </source>
</evidence>
<dbReference type="InterPro" id="IPR059083">
    <property type="entry name" value="At5g19230_dom"/>
</dbReference>
<keyword evidence="5" id="KW-1185">Reference proteome</keyword>